<evidence type="ECO:0000313" key="1">
    <source>
        <dbReference type="EMBL" id="CAK69701.1"/>
    </source>
</evidence>
<dbReference type="HOGENOM" id="CLU_1345468_0_0_1"/>
<dbReference type="AlphaFoldDB" id="A0CFY4"/>
<accession>A0CFY4</accession>
<reference evidence="1 2" key="1">
    <citation type="journal article" date="2006" name="Nature">
        <title>Global trends of whole-genome duplications revealed by the ciliate Paramecium tetraurelia.</title>
        <authorList>
            <consortium name="Genoscope"/>
            <person name="Aury J.-M."/>
            <person name="Jaillon O."/>
            <person name="Duret L."/>
            <person name="Noel B."/>
            <person name="Jubin C."/>
            <person name="Porcel B.M."/>
            <person name="Segurens B."/>
            <person name="Daubin V."/>
            <person name="Anthouard V."/>
            <person name="Aiach N."/>
            <person name="Arnaiz O."/>
            <person name="Billaut A."/>
            <person name="Beisson J."/>
            <person name="Blanc I."/>
            <person name="Bouhouche K."/>
            <person name="Camara F."/>
            <person name="Duharcourt S."/>
            <person name="Guigo R."/>
            <person name="Gogendeau D."/>
            <person name="Katinka M."/>
            <person name="Keller A.-M."/>
            <person name="Kissmehl R."/>
            <person name="Klotz C."/>
            <person name="Koll F."/>
            <person name="Le Moue A."/>
            <person name="Lepere C."/>
            <person name="Malinsky S."/>
            <person name="Nowacki M."/>
            <person name="Nowak J.K."/>
            <person name="Plattner H."/>
            <person name="Poulain J."/>
            <person name="Ruiz F."/>
            <person name="Serrano V."/>
            <person name="Zagulski M."/>
            <person name="Dessen P."/>
            <person name="Betermier M."/>
            <person name="Weissenbach J."/>
            <person name="Scarpelli C."/>
            <person name="Schachter V."/>
            <person name="Sperling L."/>
            <person name="Meyer E."/>
            <person name="Cohen J."/>
            <person name="Wincker P."/>
        </authorList>
    </citation>
    <scope>NUCLEOTIDE SEQUENCE [LARGE SCALE GENOMIC DNA]</scope>
    <source>
        <strain evidence="1 2">Stock d4-2</strain>
    </source>
</reference>
<evidence type="ECO:0000313" key="2">
    <source>
        <dbReference type="Proteomes" id="UP000000600"/>
    </source>
</evidence>
<dbReference type="GeneID" id="5022883"/>
<dbReference type="KEGG" id="ptm:GSPATT00038143001"/>
<proteinExistence type="predicted"/>
<keyword evidence="2" id="KW-1185">Reference proteome</keyword>
<organism evidence="1 2">
    <name type="scientific">Paramecium tetraurelia</name>
    <dbReference type="NCBI Taxonomy" id="5888"/>
    <lineage>
        <taxon>Eukaryota</taxon>
        <taxon>Sar</taxon>
        <taxon>Alveolata</taxon>
        <taxon>Ciliophora</taxon>
        <taxon>Intramacronucleata</taxon>
        <taxon>Oligohymenophorea</taxon>
        <taxon>Peniculida</taxon>
        <taxon>Parameciidae</taxon>
        <taxon>Paramecium</taxon>
    </lineage>
</organism>
<gene>
    <name evidence="1" type="ORF">GSPATT00038143001</name>
</gene>
<dbReference type="EMBL" id="CT868071">
    <property type="protein sequence ID" value="CAK69701.1"/>
    <property type="molecule type" value="Genomic_DNA"/>
</dbReference>
<protein>
    <submittedName>
        <fullName evidence="1">Uncharacterized protein</fullName>
    </submittedName>
</protein>
<sequence length="204" mass="24566">MSLMRKRMIFAKREKMKYSLVGSLVQLAFEFGFQVSAPFQLPPLLSYYIASLIFYRSDLQELFLQYVQFFKKDEYYTKLMDMQSQYFQQQLNHQCFSQLIFHNVPRRQYFSEDIFVDYLDKIIVGMKLDYKILLEDFITYFELFNLQKNKIAASLSDLYAFRKNDIAFGNIRFVSQQKDGLLIDFKQPIGKFQDIQFIEHLVLR</sequence>
<dbReference type="RefSeq" id="XP_001437098.1">
    <property type="nucleotide sequence ID" value="XM_001437061.1"/>
</dbReference>
<dbReference type="Proteomes" id="UP000000600">
    <property type="component" value="Unassembled WGS sequence"/>
</dbReference>
<name>A0CFY4_PARTE</name>
<dbReference type="InParanoid" id="A0CFY4"/>
<dbReference type="OrthoDB" id="10401661at2759"/>